<dbReference type="PANTHER" id="PTHR12300:SF161">
    <property type="entry name" value="RECEPTOR EXPRESSION-ENHANCING PROTEIN"/>
    <property type="match status" value="1"/>
</dbReference>
<dbReference type="EMBL" id="KV424003">
    <property type="protein sequence ID" value="KZT54971.1"/>
    <property type="molecule type" value="Genomic_DNA"/>
</dbReference>
<dbReference type="AlphaFoldDB" id="A0A165EJ34"/>
<gene>
    <name evidence="8" type="ORF">CALCODRAFT_519022</name>
</gene>
<keyword evidence="9" id="KW-1185">Reference proteome</keyword>
<organism evidence="8 9">
    <name type="scientific">Calocera cornea HHB12733</name>
    <dbReference type="NCBI Taxonomy" id="1353952"/>
    <lineage>
        <taxon>Eukaryota</taxon>
        <taxon>Fungi</taxon>
        <taxon>Dikarya</taxon>
        <taxon>Basidiomycota</taxon>
        <taxon>Agaricomycotina</taxon>
        <taxon>Dacrymycetes</taxon>
        <taxon>Dacrymycetales</taxon>
        <taxon>Dacrymycetaceae</taxon>
        <taxon>Calocera</taxon>
    </lineage>
</organism>
<evidence type="ECO:0000256" key="1">
    <source>
        <dbReference type="ARBA" id="ARBA00004141"/>
    </source>
</evidence>
<comment type="caution">
    <text evidence="6">Lacks conserved residue(s) required for the propagation of feature annotation.</text>
</comment>
<dbReference type="STRING" id="1353952.A0A165EJ34"/>
<feature type="compositionally biased region" description="Polar residues" evidence="7">
    <location>
        <begin position="353"/>
        <end position="363"/>
    </location>
</feature>
<feature type="transmembrane region" description="Helical" evidence="6">
    <location>
        <begin position="72"/>
        <end position="99"/>
    </location>
</feature>
<keyword evidence="3 6" id="KW-0812">Transmembrane</keyword>
<dbReference type="OrthoDB" id="10009287at2759"/>
<feature type="region of interest" description="Disordered" evidence="7">
    <location>
        <begin position="353"/>
        <end position="375"/>
    </location>
</feature>
<evidence type="ECO:0000256" key="2">
    <source>
        <dbReference type="ARBA" id="ARBA00008573"/>
    </source>
</evidence>
<feature type="transmembrane region" description="Helical" evidence="6">
    <location>
        <begin position="6"/>
        <end position="28"/>
    </location>
</feature>
<comment type="similarity">
    <text evidence="2 6">Belongs to the DP1 family.</text>
</comment>
<reference evidence="8 9" key="1">
    <citation type="journal article" date="2016" name="Mol. Biol. Evol.">
        <title>Comparative Genomics of Early-Diverging Mushroom-Forming Fungi Provides Insights into the Origins of Lignocellulose Decay Capabilities.</title>
        <authorList>
            <person name="Nagy L.G."/>
            <person name="Riley R."/>
            <person name="Tritt A."/>
            <person name="Adam C."/>
            <person name="Daum C."/>
            <person name="Floudas D."/>
            <person name="Sun H."/>
            <person name="Yadav J.S."/>
            <person name="Pangilinan J."/>
            <person name="Larsson K.H."/>
            <person name="Matsuura K."/>
            <person name="Barry K."/>
            <person name="Labutti K."/>
            <person name="Kuo R."/>
            <person name="Ohm R.A."/>
            <person name="Bhattacharya S.S."/>
            <person name="Shirouzu T."/>
            <person name="Yoshinaga Y."/>
            <person name="Martin F.M."/>
            <person name="Grigoriev I.V."/>
            <person name="Hibbett D.S."/>
        </authorList>
    </citation>
    <scope>NUCLEOTIDE SEQUENCE [LARGE SCALE GENOMIC DNA]</scope>
    <source>
        <strain evidence="8 9">HHB12733</strain>
    </source>
</reference>
<evidence type="ECO:0000256" key="7">
    <source>
        <dbReference type="SAM" id="MobiDB-lite"/>
    </source>
</evidence>
<feature type="region of interest" description="Disordered" evidence="7">
    <location>
        <begin position="267"/>
        <end position="317"/>
    </location>
</feature>
<keyword evidence="5 6" id="KW-0472">Membrane</keyword>
<comment type="subcellular location">
    <subcellularLocation>
        <location evidence="1 6">Membrane</location>
        <topology evidence="1 6">Multi-pass membrane protein</topology>
    </subcellularLocation>
</comment>
<evidence type="ECO:0000256" key="6">
    <source>
        <dbReference type="RuleBase" id="RU362006"/>
    </source>
</evidence>
<feature type="transmembrane region" description="Helical" evidence="6">
    <location>
        <begin position="40"/>
        <end position="66"/>
    </location>
</feature>
<evidence type="ECO:0000256" key="5">
    <source>
        <dbReference type="ARBA" id="ARBA00023136"/>
    </source>
</evidence>
<evidence type="ECO:0000313" key="8">
    <source>
        <dbReference type="EMBL" id="KZT54971.1"/>
    </source>
</evidence>
<feature type="compositionally biased region" description="Pro residues" evidence="7">
    <location>
        <begin position="273"/>
        <end position="289"/>
    </location>
</feature>
<name>A0A165EJ34_9BASI</name>
<evidence type="ECO:0000313" key="9">
    <source>
        <dbReference type="Proteomes" id="UP000076842"/>
    </source>
</evidence>
<sequence>MLYTFVTSIISGIAALFYPSYACYKLLSRRPCPEEQLEKWLMYWAVLGSCFAVEVVCYPILVWVPFYHTLRMIFLICLAVNDGHLASFLYAGVLVPFLAENEQLIDSNLAAIKPQITEFARDTANKLWRFIQSYIAAEAQQMQNEPPMQPQAPPPTLADPISGPAAAAWGLFRHYAPAAMAGFATAFGTSGAPATGNPAPVQGYSLDHVDAVRARRAQLEAELAALASPAGGRTAPLPPNPAQSATSLTSYFATLPKGAAAASTGIATSPANVPLPAPNRTPYDYPPPAGMRTSPGGSPAASLHSRTPYDSEEERQKGYDVMRKDEAEPFVGGFVAPGQAPSMVQRQSWWGWASGSTPAQQGYQPVGEEKEGKDE</sequence>
<dbReference type="PANTHER" id="PTHR12300">
    <property type="entry name" value="HVA22-LIKE PROTEINS"/>
    <property type="match status" value="1"/>
</dbReference>
<dbReference type="InParanoid" id="A0A165EJ34"/>
<dbReference type="Proteomes" id="UP000076842">
    <property type="component" value="Unassembled WGS sequence"/>
</dbReference>
<protein>
    <recommendedName>
        <fullName evidence="6">Protein YOP1</fullName>
    </recommendedName>
</protein>
<dbReference type="Pfam" id="PF03134">
    <property type="entry name" value="TB2_DP1_HVA22"/>
    <property type="match status" value="1"/>
</dbReference>
<keyword evidence="4 6" id="KW-1133">Transmembrane helix</keyword>
<dbReference type="GO" id="GO:0016020">
    <property type="term" value="C:membrane"/>
    <property type="evidence" value="ECO:0007669"/>
    <property type="project" value="UniProtKB-SubCell"/>
</dbReference>
<evidence type="ECO:0000256" key="3">
    <source>
        <dbReference type="ARBA" id="ARBA00022692"/>
    </source>
</evidence>
<proteinExistence type="inferred from homology"/>
<evidence type="ECO:0000256" key="4">
    <source>
        <dbReference type="ARBA" id="ARBA00022989"/>
    </source>
</evidence>
<accession>A0A165EJ34</accession>
<dbReference type="InterPro" id="IPR004345">
    <property type="entry name" value="TB2_DP1_HVA22"/>
</dbReference>